<protein>
    <submittedName>
        <fullName evidence="2">Uncharacterized protein</fullName>
    </submittedName>
</protein>
<reference evidence="2 3" key="1">
    <citation type="submission" date="2023-04" db="EMBL/GenBank/DDBJ databases">
        <title>A novel species of the genus Streptomyces: Streptomyces pakalii sp. nov. isolated from a Mexican soil jungle.</title>
        <authorList>
            <person name="Chavez-Hernandez M.A."/>
            <person name="Ortiz-Alvarez J."/>
            <person name="Villa-Tanaca L."/>
            <person name="Hernandez-Rodriguez C."/>
        </authorList>
    </citation>
    <scope>NUCLEOTIDE SEQUENCE [LARGE SCALE GENOMIC DNA]</scope>
    <source>
        <strain evidence="2 3">ENCB-J15</strain>
    </source>
</reference>
<feature type="region of interest" description="Disordered" evidence="1">
    <location>
        <begin position="1"/>
        <end position="25"/>
    </location>
</feature>
<proteinExistence type="predicted"/>
<name>A0ABT7D1Y9_9ACTN</name>
<organism evidence="2 3">
    <name type="scientific">Streptomyces pakalii</name>
    <dbReference type="NCBI Taxonomy" id="3036494"/>
    <lineage>
        <taxon>Bacteria</taxon>
        <taxon>Bacillati</taxon>
        <taxon>Actinomycetota</taxon>
        <taxon>Actinomycetes</taxon>
        <taxon>Kitasatosporales</taxon>
        <taxon>Streptomycetaceae</taxon>
        <taxon>Streptomyces</taxon>
    </lineage>
</organism>
<sequence>MSRQRLGRGAHRSISRCATEGAGAERPAVVRAAAALVTHDRAHLHRVDRTVTTDG</sequence>
<accession>A0ABT7D1Y9</accession>
<dbReference type="RefSeq" id="WP_283891590.1">
    <property type="nucleotide sequence ID" value="NZ_JARWAF010000002.1"/>
</dbReference>
<comment type="caution">
    <text evidence="2">The sequence shown here is derived from an EMBL/GenBank/DDBJ whole genome shotgun (WGS) entry which is preliminary data.</text>
</comment>
<dbReference type="EMBL" id="JARWAF010000002">
    <property type="protein sequence ID" value="MDJ1639802.1"/>
    <property type="molecule type" value="Genomic_DNA"/>
</dbReference>
<evidence type="ECO:0000313" key="2">
    <source>
        <dbReference type="EMBL" id="MDJ1639802.1"/>
    </source>
</evidence>
<evidence type="ECO:0000256" key="1">
    <source>
        <dbReference type="SAM" id="MobiDB-lite"/>
    </source>
</evidence>
<gene>
    <name evidence="2" type="ORF">P5W92_05190</name>
</gene>
<dbReference type="Proteomes" id="UP001237194">
    <property type="component" value="Unassembled WGS sequence"/>
</dbReference>
<feature type="compositionally biased region" description="Basic residues" evidence="1">
    <location>
        <begin position="1"/>
        <end position="14"/>
    </location>
</feature>
<evidence type="ECO:0000313" key="3">
    <source>
        <dbReference type="Proteomes" id="UP001237194"/>
    </source>
</evidence>
<keyword evidence="3" id="KW-1185">Reference proteome</keyword>